<dbReference type="GO" id="GO:0005829">
    <property type="term" value="C:cytosol"/>
    <property type="evidence" value="ECO:0007669"/>
    <property type="project" value="TreeGrafter"/>
</dbReference>
<proteinExistence type="inferred from homology"/>
<keyword evidence="8 17" id="KW-0418">Kinase</keyword>
<dbReference type="SMART" id="SM00090">
    <property type="entry name" value="RIO"/>
    <property type="match status" value="1"/>
</dbReference>
<dbReference type="GO" id="GO:0004674">
    <property type="term" value="F:protein serine/threonine kinase activity"/>
    <property type="evidence" value="ECO:0007669"/>
    <property type="project" value="UniProtKB-KW"/>
</dbReference>
<evidence type="ECO:0000256" key="2">
    <source>
        <dbReference type="ARBA" id="ARBA00009196"/>
    </source>
</evidence>
<dbReference type="PANTHER" id="PTHR45852">
    <property type="entry name" value="SER/THR-PROTEIN KINASE RIO2"/>
    <property type="match status" value="1"/>
</dbReference>
<evidence type="ECO:0000256" key="4">
    <source>
        <dbReference type="ARBA" id="ARBA00022527"/>
    </source>
</evidence>
<keyword evidence="4" id="KW-0723">Serine/threonine-protein kinase</keyword>
<comment type="similarity">
    <text evidence="2">Belongs to the protein kinase superfamily. RIO-type Ser/Thr kinase family.</text>
</comment>
<dbReference type="GO" id="GO:0005634">
    <property type="term" value="C:nucleus"/>
    <property type="evidence" value="ECO:0007669"/>
    <property type="project" value="TreeGrafter"/>
</dbReference>
<evidence type="ECO:0000256" key="15">
    <source>
        <dbReference type="SAM" id="MobiDB-lite"/>
    </source>
</evidence>
<dbReference type="InterPro" id="IPR036390">
    <property type="entry name" value="WH_DNA-bd_sf"/>
</dbReference>
<dbReference type="GO" id="GO:0030688">
    <property type="term" value="C:preribosome, small subunit precursor"/>
    <property type="evidence" value="ECO:0007669"/>
    <property type="project" value="TreeGrafter"/>
</dbReference>
<dbReference type="AlphaFoldDB" id="A0A061HFX1"/>
<dbReference type="Pfam" id="PF01163">
    <property type="entry name" value="RIO1"/>
    <property type="match status" value="2"/>
</dbReference>
<sequence>MRLDTKQLRYLTPEDWRTLTAVETGSKNHEVVPTQLIGQISGLRSGVHRSISSLAKVGLIARMKNAKYDGYRLTYGGLDYLALNTYRKRKDLYSVGNQIGVGKESDIFVVANEEGAQMVLKIHRLGRISFRTVKTNRDYLKNQTSGSWMYLSRLAALKEYTFMKALRENGFPVPEPLAQSRHTIVMSLIDAFPMRQISSVPNPAHLYAELISMIMRLAQYGLIHGDFNEFNILIKEETIKVTENGVTNASILLTPILIDFPQMVSVDHTNAEYYFDRDVNCIKRFFERRYHFTSDEKGPSFAEARKLIGKDGAIRLDVSVAASGFSKKMAKELENYMSVVGQDGQNGENSEPEYSNEDEDSEESGVDDTENVDSMIECEGTL</sequence>
<evidence type="ECO:0000256" key="6">
    <source>
        <dbReference type="ARBA" id="ARBA00022723"/>
    </source>
</evidence>
<dbReference type="GO" id="GO:0005524">
    <property type="term" value="F:ATP binding"/>
    <property type="evidence" value="ECO:0007669"/>
    <property type="project" value="UniProtKB-KW"/>
</dbReference>
<dbReference type="CDD" id="cd05144">
    <property type="entry name" value="RIO2_C"/>
    <property type="match status" value="1"/>
</dbReference>
<dbReference type="EMBL" id="KE375078">
    <property type="protein sequence ID" value="EPQ64197.1"/>
    <property type="molecule type" value="Genomic_DNA"/>
</dbReference>
<evidence type="ECO:0000256" key="7">
    <source>
        <dbReference type="ARBA" id="ARBA00022741"/>
    </source>
</evidence>
<dbReference type="EMBL" id="UIGY01000105">
    <property type="protein sequence ID" value="SUZ10973.1"/>
    <property type="molecule type" value="Genomic_DNA"/>
</dbReference>
<dbReference type="Proteomes" id="UP000053110">
    <property type="component" value="Unassembled WGS sequence"/>
</dbReference>
<gene>
    <name evidence="17" type="ORF">BGT96224_4157</name>
    <name evidence="18" type="ORF">BGT96224V2_LOCUS4149</name>
</gene>
<dbReference type="InterPro" id="IPR018935">
    <property type="entry name" value="RIO_kinase_CS"/>
</dbReference>
<dbReference type="InterPro" id="IPR030484">
    <property type="entry name" value="Rio2"/>
</dbReference>
<evidence type="ECO:0000313" key="17">
    <source>
        <dbReference type="EMBL" id="EPQ64197.1"/>
    </source>
</evidence>
<dbReference type="EC" id="2.7.11.1" evidence="3"/>
<feature type="compositionally biased region" description="Acidic residues" evidence="15">
    <location>
        <begin position="350"/>
        <end position="371"/>
    </location>
</feature>
<feature type="domain" description="RIO kinase" evidence="16">
    <location>
        <begin position="64"/>
        <end position="310"/>
    </location>
</feature>
<dbReference type="Pfam" id="PF09202">
    <property type="entry name" value="Rio2_N"/>
    <property type="match status" value="1"/>
</dbReference>
<dbReference type="InterPro" id="IPR011009">
    <property type="entry name" value="Kinase-like_dom_sf"/>
</dbReference>
<evidence type="ECO:0000256" key="9">
    <source>
        <dbReference type="ARBA" id="ARBA00022840"/>
    </source>
</evidence>
<dbReference type="InterPro" id="IPR036388">
    <property type="entry name" value="WH-like_DNA-bd_sf"/>
</dbReference>
<dbReference type="Gene3D" id="1.10.510.10">
    <property type="entry name" value="Transferase(Phosphotransferase) domain 1"/>
    <property type="match status" value="1"/>
</dbReference>
<evidence type="ECO:0000256" key="12">
    <source>
        <dbReference type="ARBA" id="ARBA00048679"/>
    </source>
</evidence>
<evidence type="ECO:0000256" key="3">
    <source>
        <dbReference type="ARBA" id="ARBA00012513"/>
    </source>
</evidence>
<comment type="cofactor">
    <cofactor evidence="1">
        <name>Mg(2+)</name>
        <dbReference type="ChEBI" id="CHEBI:18420"/>
    </cofactor>
</comment>
<dbReference type="InterPro" id="IPR018934">
    <property type="entry name" value="RIO_dom"/>
</dbReference>
<dbReference type="HOGENOM" id="CLU_018693_0_0_1"/>
<dbReference type="Gene3D" id="1.10.10.10">
    <property type="entry name" value="Winged helix-like DNA-binding domain superfamily/Winged helix DNA-binding domain"/>
    <property type="match status" value="1"/>
</dbReference>
<accession>A0A061HFX1</accession>
<evidence type="ECO:0000259" key="16">
    <source>
        <dbReference type="SMART" id="SM00090"/>
    </source>
</evidence>
<organism evidence="18">
    <name type="scientific">Blumeria graminis f. sp. tritici 96224</name>
    <dbReference type="NCBI Taxonomy" id="1268274"/>
    <lineage>
        <taxon>Eukaryota</taxon>
        <taxon>Fungi</taxon>
        <taxon>Dikarya</taxon>
        <taxon>Ascomycota</taxon>
        <taxon>Pezizomycotina</taxon>
        <taxon>Leotiomycetes</taxon>
        <taxon>Erysiphales</taxon>
        <taxon>Erysiphaceae</taxon>
        <taxon>Blumeria</taxon>
    </lineage>
</organism>
<name>A0A061HFX1_BLUGR</name>
<evidence type="ECO:0000256" key="13">
    <source>
        <dbReference type="ARBA" id="ARBA00068353"/>
    </source>
</evidence>
<protein>
    <recommendedName>
        <fullName evidence="13">Serine/threonine-protein kinase RIO2</fullName>
        <ecNumber evidence="3">2.7.11.1</ecNumber>
    </recommendedName>
    <alternativeName>
        <fullName evidence="14">Serine/threonine-protein kinase rio2</fullName>
    </alternativeName>
</protein>
<dbReference type="PANTHER" id="PTHR45852:SF1">
    <property type="entry name" value="SERINE_THREONINE-PROTEIN KINASE RIO2"/>
    <property type="match status" value="1"/>
</dbReference>
<dbReference type="FunFam" id="1.10.510.10:FF:000566">
    <property type="entry name" value="Serine/threonine-protein kinase rio2"/>
    <property type="match status" value="1"/>
</dbReference>
<dbReference type="OrthoDB" id="10258631at2759"/>
<dbReference type="FunFam" id="1.10.10.10:FF:000053">
    <property type="entry name" value="Serine/threonine-protein kinase RIO2"/>
    <property type="match status" value="1"/>
</dbReference>
<evidence type="ECO:0000313" key="18">
    <source>
        <dbReference type="EMBL" id="SUZ10973.1"/>
    </source>
</evidence>
<keyword evidence="5" id="KW-0808">Transferase</keyword>
<feature type="region of interest" description="Disordered" evidence="15">
    <location>
        <begin position="339"/>
        <end position="382"/>
    </location>
</feature>
<evidence type="ECO:0000256" key="8">
    <source>
        <dbReference type="ARBA" id="ARBA00022777"/>
    </source>
</evidence>
<reference evidence="17" key="2">
    <citation type="submission" date="2013-01" db="EMBL/GenBank/DDBJ databases">
        <title>The wheat powdery mildew genome reveals unique evolution of an obligate biotroph.</title>
        <authorList>
            <person name="Oberhaensli S."/>
            <person name="Wicker T."/>
            <person name="Keller B."/>
        </authorList>
    </citation>
    <scope>NUCLEOTIDE SEQUENCE</scope>
    <source>
        <strain evidence="17">96224</strain>
    </source>
</reference>
<keyword evidence="10" id="KW-0460">Magnesium</keyword>
<keyword evidence="6" id="KW-0479">Metal-binding</keyword>
<dbReference type="GO" id="GO:0030490">
    <property type="term" value="P:maturation of SSU-rRNA"/>
    <property type="evidence" value="ECO:0007669"/>
    <property type="project" value="TreeGrafter"/>
</dbReference>
<dbReference type="SUPFAM" id="SSF56112">
    <property type="entry name" value="Protein kinase-like (PK-like)"/>
    <property type="match status" value="1"/>
</dbReference>
<evidence type="ECO:0000256" key="10">
    <source>
        <dbReference type="ARBA" id="ARBA00022842"/>
    </source>
</evidence>
<evidence type="ECO:0000256" key="11">
    <source>
        <dbReference type="ARBA" id="ARBA00047899"/>
    </source>
</evidence>
<dbReference type="PROSITE" id="PS01245">
    <property type="entry name" value="RIO1"/>
    <property type="match status" value="1"/>
</dbReference>
<comment type="catalytic activity">
    <reaction evidence="12">
        <text>L-seryl-[protein] + ATP = O-phospho-L-seryl-[protein] + ADP + H(+)</text>
        <dbReference type="Rhea" id="RHEA:17989"/>
        <dbReference type="Rhea" id="RHEA-COMP:9863"/>
        <dbReference type="Rhea" id="RHEA-COMP:11604"/>
        <dbReference type="ChEBI" id="CHEBI:15378"/>
        <dbReference type="ChEBI" id="CHEBI:29999"/>
        <dbReference type="ChEBI" id="CHEBI:30616"/>
        <dbReference type="ChEBI" id="CHEBI:83421"/>
        <dbReference type="ChEBI" id="CHEBI:456216"/>
        <dbReference type="EC" id="2.7.11.1"/>
    </reaction>
</comment>
<dbReference type="GO" id="GO:0046872">
    <property type="term" value="F:metal ion binding"/>
    <property type="evidence" value="ECO:0007669"/>
    <property type="project" value="UniProtKB-KW"/>
</dbReference>
<dbReference type="InterPro" id="IPR000687">
    <property type="entry name" value="RIO_kinase"/>
</dbReference>
<comment type="catalytic activity">
    <reaction evidence="11">
        <text>L-threonyl-[protein] + ATP = O-phospho-L-threonyl-[protein] + ADP + H(+)</text>
        <dbReference type="Rhea" id="RHEA:46608"/>
        <dbReference type="Rhea" id="RHEA-COMP:11060"/>
        <dbReference type="Rhea" id="RHEA-COMP:11605"/>
        <dbReference type="ChEBI" id="CHEBI:15378"/>
        <dbReference type="ChEBI" id="CHEBI:30013"/>
        <dbReference type="ChEBI" id="CHEBI:30616"/>
        <dbReference type="ChEBI" id="CHEBI:61977"/>
        <dbReference type="ChEBI" id="CHEBI:456216"/>
        <dbReference type="EC" id="2.7.11.1"/>
    </reaction>
</comment>
<dbReference type="FunFam" id="3.30.200.20:FF:000052">
    <property type="entry name" value="Serine/threonine-protein kinase RIO2"/>
    <property type="match status" value="1"/>
</dbReference>
<evidence type="ECO:0000256" key="5">
    <source>
        <dbReference type="ARBA" id="ARBA00022679"/>
    </source>
</evidence>
<dbReference type="Gene3D" id="3.30.200.20">
    <property type="entry name" value="Phosphorylase Kinase, domain 1"/>
    <property type="match status" value="1"/>
</dbReference>
<reference evidence="18" key="3">
    <citation type="submission" date="2018-07" db="EMBL/GenBank/DDBJ databases">
        <authorList>
            <person name="Quirk P.G."/>
            <person name="Krulwich T.A."/>
        </authorList>
    </citation>
    <scope>NUCLEOTIDE SEQUENCE</scope>
    <source>
        <strain evidence="18">96224</strain>
    </source>
</reference>
<reference evidence="19" key="1">
    <citation type="journal article" date="2013" name="Nat. Genet.">
        <title>The wheat powdery mildew genome shows the unique evolution of an obligate biotroph.</title>
        <authorList>
            <person name="Wicker T."/>
            <person name="Oberhaensli S."/>
            <person name="Parlange F."/>
            <person name="Buchmann J.P."/>
            <person name="Shatalina M."/>
            <person name="Roffler S."/>
            <person name="Ben-David R."/>
            <person name="Dolezel J."/>
            <person name="Simkova H."/>
            <person name="Schulze-Lefert P."/>
            <person name="Spanu P.D."/>
            <person name="Bruggmann R."/>
            <person name="Amselem J."/>
            <person name="Quesneville H."/>
            <person name="Ver Loren van Themaat E."/>
            <person name="Paape T."/>
            <person name="Shimizu K.K."/>
            <person name="Keller B."/>
        </authorList>
    </citation>
    <scope>NUCLEOTIDE SEQUENCE [LARGE SCALE GENOMIC DNA]</scope>
    <source>
        <strain evidence="19">96224</strain>
    </source>
</reference>
<dbReference type="SUPFAM" id="SSF46785">
    <property type="entry name" value="Winged helix' DNA-binding domain"/>
    <property type="match status" value="1"/>
</dbReference>
<keyword evidence="9" id="KW-0067">ATP-binding</keyword>
<keyword evidence="7" id="KW-0547">Nucleotide-binding</keyword>
<dbReference type="InterPro" id="IPR015285">
    <property type="entry name" value="RIO2_wHTH_N"/>
</dbReference>
<evidence type="ECO:0000256" key="14">
    <source>
        <dbReference type="ARBA" id="ARBA00068837"/>
    </source>
</evidence>
<evidence type="ECO:0000313" key="19">
    <source>
        <dbReference type="Proteomes" id="UP000053110"/>
    </source>
</evidence>
<evidence type="ECO:0000256" key="1">
    <source>
        <dbReference type="ARBA" id="ARBA00001946"/>
    </source>
</evidence>